<evidence type="ECO:0000313" key="1">
    <source>
        <dbReference type="EMBL" id="CEF56722.1"/>
    </source>
</evidence>
<dbReference type="InterPro" id="IPR002060">
    <property type="entry name" value="Squ/phyt_synthse"/>
</dbReference>
<name>A0A0U5F746_9PROT</name>
<keyword evidence="1" id="KW-0808">Transferase</keyword>
<dbReference type="SUPFAM" id="SSF48576">
    <property type="entry name" value="Terpenoid synthases"/>
    <property type="match status" value="1"/>
</dbReference>
<dbReference type="AlphaFoldDB" id="A0A0U5F746"/>
<evidence type="ECO:0000313" key="2">
    <source>
        <dbReference type="Proteomes" id="UP000068250"/>
    </source>
</evidence>
<organism evidence="1 2">
    <name type="scientific">Acetobacter ghanensis</name>
    <dbReference type="NCBI Taxonomy" id="431306"/>
    <lineage>
        <taxon>Bacteria</taxon>
        <taxon>Pseudomonadati</taxon>
        <taxon>Pseudomonadota</taxon>
        <taxon>Alphaproteobacteria</taxon>
        <taxon>Acetobacterales</taxon>
        <taxon>Acetobacteraceae</taxon>
        <taxon>Acetobacter</taxon>
    </lineage>
</organism>
<protein>
    <submittedName>
        <fullName evidence="1">Phytoene synthase</fullName>
        <ecNumber evidence="1">2.5.1.32</ecNumber>
    </submittedName>
</protein>
<sequence length="256" mass="27942">MKNHPTQADMQALARLAAGDVDRLLCTRFLPASVQQGGLVLLAFHNELIRALAPARSAAVAGPMAGLVRLQWWREVLEQTRPPEHDLAPFVLEMLERGQARQVTLLRLVHSCEMELTGSRDLATWLGVMRDGPGALQRAVGEVLGVEDDDLLHRLEACGMAYGAGAMLRHWPAIQQSGRFIYPANEGALRQQGQAWLAELDWPRLPAPVRIAALPAVLAKRDLARGSAQAGQPRGVGDRAAVLWQGVKALRAFERG</sequence>
<dbReference type="STRING" id="431306.AGA_2145"/>
<dbReference type="PATRIC" id="fig|431306.5.peg.2214"/>
<dbReference type="InterPro" id="IPR008949">
    <property type="entry name" value="Isoprenoid_synthase_dom_sf"/>
</dbReference>
<dbReference type="Pfam" id="PF00494">
    <property type="entry name" value="SQS_PSY"/>
    <property type="match status" value="1"/>
</dbReference>
<dbReference type="RefSeq" id="WP_059024196.1">
    <property type="nucleotide sequence ID" value="NZ_LN609302.1"/>
</dbReference>
<dbReference type="EC" id="2.5.1.32" evidence="1"/>
<reference evidence="2" key="1">
    <citation type="submission" date="2014-09" db="EMBL/GenBank/DDBJ databases">
        <authorList>
            <person name="Illeghems K.G."/>
        </authorList>
    </citation>
    <scope>NUCLEOTIDE SEQUENCE [LARGE SCALE GENOMIC DNA]</scope>
    <source>
        <strain evidence="2">LMG 23848T</strain>
    </source>
</reference>
<accession>A0A0U5F746</accession>
<proteinExistence type="predicted"/>
<dbReference type="Proteomes" id="UP000068250">
    <property type="component" value="Chromosome I"/>
</dbReference>
<dbReference type="EMBL" id="LN609302">
    <property type="protein sequence ID" value="CEF56722.1"/>
    <property type="molecule type" value="Genomic_DNA"/>
</dbReference>
<gene>
    <name evidence="1" type="ORF">AGA_2145</name>
</gene>
<dbReference type="Gene3D" id="1.10.600.10">
    <property type="entry name" value="Farnesyl Diphosphate Synthase"/>
    <property type="match status" value="1"/>
</dbReference>
<dbReference type="GO" id="GO:0016740">
    <property type="term" value="F:transferase activity"/>
    <property type="evidence" value="ECO:0007669"/>
    <property type="project" value="UniProtKB-KW"/>
</dbReference>